<dbReference type="Proteomes" id="UP000236845">
    <property type="component" value="Unassembled WGS sequence"/>
</dbReference>
<comment type="caution">
    <text evidence="1">The sequence shown here is derived from an EMBL/GenBank/DDBJ whole genome shotgun (WGS) entry which is preliminary data.</text>
</comment>
<dbReference type="AlphaFoldDB" id="A0A2H0YQW6"/>
<gene>
    <name evidence="1" type="ORF">COT26_00895</name>
</gene>
<name>A0A2H0YQW6_9BACT</name>
<sequence length="106" mass="10874">MIVVGGASAVLIIRNNDAKNTTATDVKTGQSTEVKTGSNAIIDVVACDVLTETAAKNIFGDAAVKGDLPAASQISTKDVPVNNCVYTAKIDPAVAVRDEAPKLFAN</sequence>
<accession>A0A2H0YQW6</accession>
<evidence type="ECO:0000313" key="1">
    <source>
        <dbReference type="EMBL" id="PIS40891.1"/>
    </source>
</evidence>
<reference evidence="2" key="1">
    <citation type="submission" date="2017-09" db="EMBL/GenBank/DDBJ databases">
        <title>Depth-based differentiation of microbial function through sediment-hosted aquifers and enrichment of novel symbionts in the deep terrestrial subsurface.</title>
        <authorList>
            <person name="Probst A.J."/>
            <person name="Ladd B."/>
            <person name="Jarett J.K."/>
            <person name="Geller-Mcgrath D.E."/>
            <person name="Sieber C.M.K."/>
            <person name="Emerson J.B."/>
            <person name="Anantharaman K."/>
            <person name="Thomas B.C."/>
            <person name="Malmstrom R."/>
            <person name="Stieglmeier M."/>
            <person name="Klingl A."/>
            <person name="Woyke T."/>
            <person name="Ryan C.M."/>
            <person name="Banfield J.F."/>
        </authorList>
    </citation>
    <scope>NUCLEOTIDE SEQUENCE [LARGE SCALE GENOMIC DNA]</scope>
</reference>
<protein>
    <submittedName>
        <fullName evidence="1">Uncharacterized protein</fullName>
    </submittedName>
</protein>
<dbReference type="EMBL" id="PEXW01000018">
    <property type="protein sequence ID" value="PIS40891.1"/>
    <property type="molecule type" value="Genomic_DNA"/>
</dbReference>
<organism evidence="1 2">
    <name type="scientific">Candidatus Kerfeldbacteria bacterium CG08_land_8_20_14_0_20_43_14</name>
    <dbReference type="NCBI Taxonomy" id="2014246"/>
    <lineage>
        <taxon>Bacteria</taxon>
        <taxon>Candidatus Kerfeldiibacteriota</taxon>
    </lineage>
</organism>
<proteinExistence type="predicted"/>
<evidence type="ECO:0000313" key="2">
    <source>
        <dbReference type="Proteomes" id="UP000236845"/>
    </source>
</evidence>